<dbReference type="EMBL" id="WTYS01000001">
    <property type="protein sequence ID" value="MXO57383.1"/>
    <property type="molecule type" value="Genomic_DNA"/>
</dbReference>
<dbReference type="RefSeq" id="WP_160598479.1">
    <property type="nucleotide sequence ID" value="NZ_WTYS01000001.1"/>
</dbReference>
<gene>
    <name evidence="1" type="ORF">GRI36_10880</name>
</gene>
<accession>A0A6I4SNQ0</accession>
<keyword evidence="2" id="KW-1185">Reference proteome</keyword>
<protein>
    <submittedName>
        <fullName evidence="1">Uncharacterized protein</fullName>
    </submittedName>
</protein>
<dbReference type="AlphaFoldDB" id="A0A6I4SNQ0"/>
<sequence length="55" mass="6262">MPAKVPIGDITLSFHRLDQTETNNDSSEWRTYGSEEPSAFQAIADIRRTHQVTEN</sequence>
<proteinExistence type="predicted"/>
<evidence type="ECO:0000313" key="1">
    <source>
        <dbReference type="EMBL" id="MXO57383.1"/>
    </source>
</evidence>
<organism evidence="1 2">
    <name type="scientific">Pontixanthobacter gangjinensis</name>
    <dbReference type="NCBI Taxonomy" id="1028742"/>
    <lineage>
        <taxon>Bacteria</taxon>
        <taxon>Pseudomonadati</taxon>
        <taxon>Pseudomonadota</taxon>
        <taxon>Alphaproteobacteria</taxon>
        <taxon>Sphingomonadales</taxon>
        <taxon>Erythrobacteraceae</taxon>
        <taxon>Pontixanthobacter</taxon>
    </lineage>
</organism>
<dbReference type="Proteomes" id="UP000468943">
    <property type="component" value="Unassembled WGS sequence"/>
</dbReference>
<evidence type="ECO:0000313" key="2">
    <source>
        <dbReference type="Proteomes" id="UP000468943"/>
    </source>
</evidence>
<reference evidence="1 2" key="1">
    <citation type="submission" date="2019-12" db="EMBL/GenBank/DDBJ databases">
        <title>Genomic-based taxomic classification of the family Erythrobacteraceae.</title>
        <authorList>
            <person name="Xu L."/>
        </authorList>
    </citation>
    <scope>NUCLEOTIDE SEQUENCE [LARGE SCALE GENOMIC DNA]</scope>
    <source>
        <strain evidence="1 2">JCM 17802</strain>
    </source>
</reference>
<name>A0A6I4SNQ0_9SPHN</name>
<comment type="caution">
    <text evidence="1">The sequence shown here is derived from an EMBL/GenBank/DDBJ whole genome shotgun (WGS) entry which is preliminary data.</text>
</comment>